<evidence type="ECO:0000313" key="10">
    <source>
        <dbReference type="EMBL" id="MBP2024377.1"/>
    </source>
</evidence>
<feature type="transmembrane region" description="Helical" evidence="8">
    <location>
        <begin position="130"/>
        <end position="155"/>
    </location>
</feature>
<accession>A0ABS4K9D4</accession>
<comment type="similarity">
    <text evidence="8">Belongs to the binding-protein-dependent transport system permease family.</text>
</comment>
<evidence type="ECO:0000256" key="2">
    <source>
        <dbReference type="ARBA" id="ARBA00022448"/>
    </source>
</evidence>
<dbReference type="SUPFAM" id="SSF161098">
    <property type="entry name" value="MetI-like"/>
    <property type="match status" value="1"/>
</dbReference>
<feature type="transmembrane region" description="Helical" evidence="8">
    <location>
        <begin position="204"/>
        <end position="222"/>
    </location>
</feature>
<evidence type="ECO:0000256" key="8">
    <source>
        <dbReference type="RuleBase" id="RU363032"/>
    </source>
</evidence>
<protein>
    <submittedName>
        <fullName evidence="10">Spermidine/putrescine transport system permease protein</fullName>
    </submittedName>
</protein>
<evidence type="ECO:0000256" key="3">
    <source>
        <dbReference type="ARBA" id="ARBA00022475"/>
    </source>
</evidence>
<evidence type="ECO:0000256" key="5">
    <source>
        <dbReference type="ARBA" id="ARBA00022692"/>
    </source>
</evidence>
<dbReference type="PANTHER" id="PTHR43357">
    <property type="entry name" value="INNER MEMBRANE ABC TRANSPORTER PERMEASE PROTEIN YDCV"/>
    <property type="match status" value="1"/>
</dbReference>
<evidence type="ECO:0000256" key="6">
    <source>
        <dbReference type="ARBA" id="ARBA00022989"/>
    </source>
</evidence>
<dbReference type="Proteomes" id="UP001519308">
    <property type="component" value="Unassembled WGS sequence"/>
</dbReference>
<evidence type="ECO:0000313" key="11">
    <source>
        <dbReference type="Proteomes" id="UP001519308"/>
    </source>
</evidence>
<dbReference type="RefSeq" id="WP_021282659.1">
    <property type="nucleotide sequence ID" value="NZ_JAGGLL010000065.1"/>
</dbReference>
<name>A0ABS4K9D4_9CLOT</name>
<keyword evidence="7 8" id="KW-0472">Membrane</keyword>
<dbReference type="InterPro" id="IPR035906">
    <property type="entry name" value="MetI-like_sf"/>
</dbReference>
<proteinExistence type="inferred from homology"/>
<feature type="transmembrane region" description="Helical" evidence="8">
    <location>
        <begin position="63"/>
        <end position="90"/>
    </location>
</feature>
<dbReference type="PANTHER" id="PTHR43357:SF4">
    <property type="entry name" value="INNER MEMBRANE ABC TRANSPORTER PERMEASE PROTEIN YDCV"/>
    <property type="match status" value="1"/>
</dbReference>
<reference evidence="10 11" key="1">
    <citation type="submission" date="2021-03" db="EMBL/GenBank/DDBJ databases">
        <title>Genomic Encyclopedia of Type Strains, Phase IV (KMG-IV): sequencing the most valuable type-strain genomes for metagenomic binning, comparative biology and taxonomic classification.</title>
        <authorList>
            <person name="Goeker M."/>
        </authorList>
    </citation>
    <scope>NUCLEOTIDE SEQUENCE [LARGE SCALE GENOMIC DNA]</scope>
    <source>
        <strain evidence="10 11">DSM 28650</strain>
    </source>
</reference>
<comment type="caution">
    <text evidence="10">The sequence shown here is derived from an EMBL/GenBank/DDBJ whole genome shotgun (WGS) entry which is preliminary data.</text>
</comment>
<dbReference type="CDD" id="cd06261">
    <property type="entry name" value="TM_PBP2"/>
    <property type="match status" value="1"/>
</dbReference>
<evidence type="ECO:0000256" key="4">
    <source>
        <dbReference type="ARBA" id="ARBA00022519"/>
    </source>
</evidence>
<evidence type="ECO:0000256" key="7">
    <source>
        <dbReference type="ARBA" id="ARBA00023136"/>
    </source>
</evidence>
<keyword evidence="11" id="KW-1185">Reference proteome</keyword>
<gene>
    <name evidence="10" type="ORF">J2Z44_004245</name>
</gene>
<keyword evidence="3" id="KW-1003">Cell membrane</keyword>
<dbReference type="InterPro" id="IPR000515">
    <property type="entry name" value="MetI-like"/>
</dbReference>
<dbReference type="PROSITE" id="PS50928">
    <property type="entry name" value="ABC_TM1"/>
    <property type="match status" value="1"/>
</dbReference>
<dbReference type="EMBL" id="JAGGLL010000065">
    <property type="protein sequence ID" value="MBP2024377.1"/>
    <property type="molecule type" value="Genomic_DNA"/>
</dbReference>
<evidence type="ECO:0000259" key="9">
    <source>
        <dbReference type="PROSITE" id="PS50928"/>
    </source>
</evidence>
<feature type="transmembrane region" description="Helical" evidence="8">
    <location>
        <begin position="12"/>
        <end position="35"/>
    </location>
</feature>
<dbReference type="Gene3D" id="1.10.3720.10">
    <property type="entry name" value="MetI-like"/>
    <property type="match status" value="1"/>
</dbReference>
<feature type="transmembrane region" description="Helical" evidence="8">
    <location>
        <begin position="176"/>
        <end position="198"/>
    </location>
</feature>
<feature type="transmembrane region" description="Helical" evidence="8">
    <location>
        <begin position="234"/>
        <end position="252"/>
    </location>
</feature>
<keyword evidence="4" id="KW-0997">Cell inner membrane</keyword>
<feature type="transmembrane region" description="Helical" evidence="8">
    <location>
        <begin position="102"/>
        <end position="124"/>
    </location>
</feature>
<keyword evidence="2 8" id="KW-0813">Transport</keyword>
<evidence type="ECO:0000256" key="1">
    <source>
        <dbReference type="ARBA" id="ARBA00004429"/>
    </source>
</evidence>
<organism evidence="10 11">
    <name type="scientific">Clostridium punense</name>
    <dbReference type="NCBI Taxonomy" id="1054297"/>
    <lineage>
        <taxon>Bacteria</taxon>
        <taxon>Bacillati</taxon>
        <taxon>Bacillota</taxon>
        <taxon>Clostridia</taxon>
        <taxon>Eubacteriales</taxon>
        <taxon>Clostridiaceae</taxon>
        <taxon>Clostridium</taxon>
    </lineage>
</organism>
<sequence>MKSKTIISKGIFYFLVIGNCIPLILLLMLTVSGMWPYPELTPQNLSLKYISYVFLGNKDTLKAIISSIMIAILTTGLTLVIAIPASKALAIYKFRGKEFIKVLVLLPIIVPSITITTGIQISMIKVGLTGTFIGVTLIHVVFTLPYAIRILLNVFEILGDKYERQGSILGGNRFQVFRHITLPMIMPGILSAAIMSFTVSLSQYITTFLIGGGKIITIPMILIPYVQGGQVQTAAIYSIIFIFVALISLGLMEVTVKKYYNMNNVLYL</sequence>
<feature type="domain" description="ABC transmembrane type-1" evidence="9">
    <location>
        <begin position="64"/>
        <end position="252"/>
    </location>
</feature>
<keyword evidence="6 8" id="KW-1133">Transmembrane helix</keyword>
<comment type="subcellular location">
    <subcellularLocation>
        <location evidence="1">Cell inner membrane</location>
        <topology evidence="1">Multi-pass membrane protein</topology>
    </subcellularLocation>
    <subcellularLocation>
        <location evidence="8">Cell membrane</location>
        <topology evidence="8">Multi-pass membrane protein</topology>
    </subcellularLocation>
</comment>
<dbReference type="Pfam" id="PF00528">
    <property type="entry name" value="BPD_transp_1"/>
    <property type="match status" value="1"/>
</dbReference>
<keyword evidence="5 8" id="KW-0812">Transmembrane</keyword>